<evidence type="ECO:0000313" key="5">
    <source>
        <dbReference type="Proteomes" id="UP000006457"/>
    </source>
</evidence>
<dbReference type="MEROPS" id="A24.019"/>
<dbReference type="RefSeq" id="WP_005761888.1">
    <property type="nucleotide sequence ID" value="NZ_AJSX01000047.1"/>
</dbReference>
<dbReference type="InterPro" id="IPR000045">
    <property type="entry name" value="Prepilin_IV_endopep_pep"/>
</dbReference>
<comment type="caution">
    <text evidence="4">The sequence shown here is derived from an EMBL/GenBank/DDBJ whole genome shotgun (WGS) entry which is preliminary data.</text>
</comment>
<keyword evidence="2" id="KW-0472">Membrane</keyword>
<name>I3D6Q2_9PAST</name>
<feature type="transmembrane region" description="Helical" evidence="2">
    <location>
        <begin position="17"/>
        <end position="35"/>
    </location>
</feature>
<keyword evidence="2" id="KW-0812">Transmembrane</keyword>
<feature type="transmembrane region" description="Helical" evidence="2">
    <location>
        <begin position="47"/>
        <end position="65"/>
    </location>
</feature>
<feature type="transmembrane region" description="Helical" evidence="2">
    <location>
        <begin position="149"/>
        <end position="170"/>
    </location>
</feature>
<evidence type="ECO:0000259" key="3">
    <source>
        <dbReference type="Pfam" id="PF01478"/>
    </source>
</evidence>
<dbReference type="Pfam" id="PF01478">
    <property type="entry name" value="Peptidase_A24"/>
    <property type="match status" value="1"/>
</dbReference>
<dbReference type="Gene3D" id="1.20.120.1220">
    <property type="match status" value="1"/>
</dbReference>
<keyword evidence="2" id="KW-1133">Transmembrane helix</keyword>
<dbReference type="AlphaFoldDB" id="I3D6Q2"/>
<accession>I3D6Q2</accession>
<evidence type="ECO:0000313" key="4">
    <source>
        <dbReference type="EMBL" id="EIJ67395.1"/>
    </source>
</evidence>
<dbReference type="GO" id="GO:0004190">
    <property type="term" value="F:aspartic-type endopeptidase activity"/>
    <property type="evidence" value="ECO:0007669"/>
    <property type="project" value="InterPro"/>
</dbReference>
<dbReference type="EMBL" id="AJSX01000047">
    <property type="protein sequence ID" value="EIJ67395.1"/>
    <property type="molecule type" value="Genomic_DNA"/>
</dbReference>
<dbReference type="InterPro" id="IPR050882">
    <property type="entry name" value="Prepilin_peptidase/N-MTase"/>
</dbReference>
<feature type="domain" description="Prepilin type IV endopeptidase peptidase" evidence="3">
    <location>
        <begin position="26"/>
        <end position="134"/>
    </location>
</feature>
<dbReference type="PANTHER" id="PTHR30487:SF0">
    <property type="entry name" value="PREPILIN LEADER PEPTIDASE_N-METHYLTRANSFERASE-RELATED"/>
    <property type="match status" value="1"/>
</dbReference>
<dbReference type="OrthoDB" id="5689065at2"/>
<comment type="similarity">
    <text evidence="1">Belongs to the peptidase A24 family.</text>
</comment>
<feature type="transmembrane region" description="Helical" evidence="2">
    <location>
        <begin position="104"/>
        <end position="137"/>
    </location>
</feature>
<dbReference type="PATRIC" id="fig|1095749.3.peg.2043"/>
<protein>
    <submittedName>
        <fullName evidence="4">Peptidase, A24 type IV prepilin peptidase family protein</fullName>
    </submittedName>
</protein>
<sequence length="171" mass="19586">MITFAGLFYILQYTTKTFAITGLLGICFSILYIIARIDWQYQLIMPLHCQSLLICSLIGSYFQFLPNQFEATTLSAAIGFIAFYIIYLSSYYSYKKEVIGRGDYWLVSALASFFDWTLLPMMVTLSCFIALTYVWLFKDKSDNAISKQLMIPFGPFLIIGATVSFFINMLT</sequence>
<proteinExistence type="inferred from homology"/>
<dbReference type="Proteomes" id="UP000006457">
    <property type="component" value="Unassembled WGS sequence"/>
</dbReference>
<reference evidence="4 5" key="1">
    <citation type="submission" date="2012-03" db="EMBL/GenBank/DDBJ databases">
        <authorList>
            <person name="Harkins D.M."/>
            <person name="Madupu R."/>
            <person name="Durkin A.S."/>
            <person name="Torralba M."/>
            <person name="Methe B."/>
            <person name="Sutton G.G."/>
            <person name="Nelson K.E."/>
        </authorList>
    </citation>
    <scope>NUCLEOTIDE SEQUENCE [LARGE SCALE GENOMIC DNA]</scope>
    <source>
        <strain evidence="4 5">CCUG 2042</strain>
    </source>
</reference>
<keyword evidence="5" id="KW-1185">Reference proteome</keyword>
<dbReference type="GO" id="GO:0005886">
    <property type="term" value="C:plasma membrane"/>
    <property type="evidence" value="ECO:0007669"/>
    <property type="project" value="TreeGrafter"/>
</dbReference>
<dbReference type="GO" id="GO:0006465">
    <property type="term" value="P:signal peptide processing"/>
    <property type="evidence" value="ECO:0007669"/>
    <property type="project" value="TreeGrafter"/>
</dbReference>
<dbReference type="PANTHER" id="PTHR30487">
    <property type="entry name" value="TYPE 4 PREPILIN-LIKE PROTEINS LEADER PEPTIDE-PROCESSING ENZYME"/>
    <property type="match status" value="1"/>
</dbReference>
<evidence type="ECO:0000256" key="2">
    <source>
        <dbReference type="SAM" id="Phobius"/>
    </source>
</evidence>
<feature type="transmembrane region" description="Helical" evidence="2">
    <location>
        <begin position="71"/>
        <end position="92"/>
    </location>
</feature>
<organism evidence="4 5">
    <name type="scientific">Pasteurella bettyae CCUG 2042</name>
    <dbReference type="NCBI Taxonomy" id="1095749"/>
    <lineage>
        <taxon>Bacteria</taxon>
        <taxon>Pseudomonadati</taxon>
        <taxon>Pseudomonadota</taxon>
        <taxon>Gammaproteobacteria</taxon>
        <taxon>Pasteurellales</taxon>
        <taxon>Pasteurellaceae</taxon>
        <taxon>Pasteurella</taxon>
    </lineage>
</organism>
<dbReference type="eggNOG" id="COG1989">
    <property type="taxonomic scope" value="Bacteria"/>
</dbReference>
<evidence type="ECO:0000256" key="1">
    <source>
        <dbReference type="ARBA" id="ARBA00005801"/>
    </source>
</evidence>
<gene>
    <name evidence="4" type="ORF">HMPREF1052_0708</name>
</gene>